<reference evidence="2" key="1">
    <citation type="submission" date="2017-08" db="EMBL/GenBank/DDBJ databases">
        <authorList>
            <person name="Polle J.E."/>
            <person name="Barry K."/>
            <person name="Cushman J."/>
            <person name="Schmutz J."/>
            <person name="Tran D."/>
            <person name="Hathwaick L.T."/>
            <person name="Yim W.C."/>
            <person name="Jenkins J."/>
            <person name="Mckie-Krisberg Z.M."/>
            <person name="Prochnik S."/>
            <person name="Lindquist E."/>
            <person name="Dockter R.B."/>
            <person name="Adam C."/>
            <person name="Molina H."/>
            <person name="Bunkerborg J."/>
            <person name="Jin E."/>
            <person name="Buchheim M."/>
            <person name="Magnuson J."/>
        </authorList>
    </citation>
    <scope>NUCLEOTIDE SEQUENCE</scope>
    <source>
        <strain evidence="2">CCAP 19/18</strain>
    </source>
</reference>
<feature type="region of interest" description="Disordered" evidence="1">
    <location>
        <begin position="1"/>
        <end position="21"/>
    </location>
</feature>
<protein>
    <submittedName>
        <fullName evidence="2">Uncharacterized protein</fullName>
    </submittedName>
</protein>
<name>A0ABQ7GTX2_DUNSA</name>
<feature type="compositionally biased region" description="Polar residues" evidence="1">
    <location>
        <begin position="9"/>
        <end position="20"/>
    </location>
</feature>
<keyword evidence="3" id="KW-1185">Reference proteome</keyword>
<evidence type="ECO:0000313" key="3">
    <source>
        <dbReference type="Proteomes" id="UP000815325"/>
    </source>
</evidence>
<evidence type="ECO:0000256" key="1">
    <source>
        <dbReference type="SAM" id="MobiDB-lite"/>
    </source>
</evidence>
<comment type="caution">
    <text evidence="2">The sequence shown here is derived from an EMBL/GenBank/DDBJ whole genome shotgun (WGS) entry which is preliminary data.</text>
</comment>
<dbReference type="Proteomes" id="UP000815325">
    <property type="component" value="Unassembled WGS sequence"/>
</dbReference>
<gene>
    <name evidence="2" type="ORF">DUNSADRAFT_3486</name>
</gene>
<sequence>MTRKRAGKSNASAAVQNKQPKVSGAITKRRLCHELLVDDPAYRELVESSSKLRLPQETALELLCFLHVMHHDFSNTLVGSGLSPSCKLDALWHHMLLNTRLRQAVTVLLGFEVEHSTASASDAQEAKIERQLSAMSRLERAGFWGSPCLQVWAEKGTAMESITRVEGTGPAHFLLLCFQCCCDPKRFAISSLHEYSEHGFISVLHPCHLCHLWSFIDVRHQWTKCLGQIIVTFPLLGLRGIKASIVAQLQNHMIMHYSIYAVVKKIKD</sequence>
<organism evidence="2 3">
    <name type="scientific">Dunaliella salina</name>
    <name type="common">Green alga</name>
    <name type="synonym">Protococcus salinus</name>
    <dbReference type="NCBI Taxonomy" id="3046"/>
    <lineage>
        <taxon>Eukaryota</taxon>
        <taxon>Viridiplantae</taxon>
        <taxon>Chlorophyta</taxon>
        <taxon>core chlorophytes</taxon>
        <taxon>Chlorophyceae</taxon>
        <taxon>CS clade</taxon>
        <taxon>Chlamydomonadales</taxon>
        <taxon>Dunaliellaceae</taxon>
        <taxon>Dunaliella</taxon>
    </lineage>
</organism>
<evidence type="ECO:0000313" key="2">
    <source>
        <dbReference type="EMBL" id="KAF5838052.1"/>
    </source>
</evidence>
<proteinExistence type="predicted"/>
<accession>A0ABQ7GTX2</accession>
<dbReference type="EMBL" id="MU069593">
    <property type="protein sequence ID" value="KAF5838052.1"/>
    <property type="molecule type" value="Genomic_DNA"/>
</dbReference>